<dbReference type="STRING" id="254877.A0A1V6TQ49"/>
<protein>
    <submittedName>
        <fullName evidence="2">Uncharacterized protein</fullName>
    </submittedName>
</protein>
<reference evidence="3" key="1">
    <citation type="journal article" date="2017" name="Nat. Microbiol.">
        <title>Global analysis of biosynthetic gene clusters reveals vast potential of secondary metabolite production in Penicillium species.</title>
        <authorList>
            <person name="Nielsen J.C."/>
            <person name="Grijseels S."/>
            <person name="Prigent S."/>
            <person name="Ji B."/>
            <person name="Dainat J."/>
            <person name="Nielsen K.F."/>
            <person name="Frisvad J.C."/>
            <person name="Workman M."/>
            <person name="Nielsen J."/>
        </authorList>
    </citation>
    <scope>NUCLEOTIDE SEQUENCE [LARGE SCALE GENOMIC DNA]</scope>
    <source>
        <strain evidence="3">IBT 14082</strain>
    </source>
</reference>
<gene>
    <name evidence="2" type="ORF">PENFLA_c005G09306</name>
</gene>
<feature type="compositionally biased region" description="Basic and acidic residues" evidence="1">
    <location>
        <begin position="58"/>
        <end position="68"/>
    </location>
</feature>
<dbReference type="EMBL" id="MLQL01000005">
    <property type="protein sequence ID" value="OQE27959.1"/>
    <property type="molecule type" value="Genomic_DNA"/>
</dbReference>
<evidence type="ECO:0000313" key="3">
    <source>
        <dbReference type="Proteomes" id="UP000191342"/>
    </source>
</evidence>
<evidence type="ECO:0000313" key="2">
    <source>
        <dbReference type="EMBL" id="OQE27959.1"/>
    </source>
</evidence>
<name>A0A1V6TQ49_9EURO</name>
<organism evidence="2 3">
    <name type="scientific">Penicillium flavigenum</name>
    <dbReference type="NCBI Taxonomy" id="254877"/>
    <lineage>
        <taxon>Eukaryota</taxon>
        <taxon>Fungi</taxon>
        <taxon>Dikarya</taxon>
        <taxon>Ascomycota</taxon>
        <taxon>Pezizomycotina</taxon>
        <taxon>Eurotiomycetes</taxon>
        <taxon>Eurotiomycetidae</taxon>
        <taxon>Eurotiales</taxon>
        <taxon>Aspergillaceae</taxon>
        <taxon>Penicillium</taxon>
    </lineage>
</organism>
<sequence>MQIKKLGCFLASGNASSFMFPECLPDKDHILGYFAQLSFIYDNIIDVSSSKETKEANKDLSHALELKNNRPGTSEMGKL</sequence>
<dbReference type="AlphaFoldDB" id="A0A1V6TQ49"/>
<feature type="region of interest" description="Disordered" evidence="1">
    <location>
        <begin position="58"/>
        <end position="79"/>
    </location>
</feature>
<accession>A0A1V6TQ49</accession>
<dbReference type="Gene3D" id="1.10.600.10">
    <property type="entry name" value="Farnesyl Diphosphate Synthase"/>
    <property type="match status" value="1"/>
</dbReference>
<evidence type="ECO:0000256" key="1">
    <source>
        <dbReference type="SAM" id="MobiDB-lite"/>
    </source>
</evidence>
<dbReference type="InterPro" id="IPR008949">
    <property type="entry name" value="Isoprenoid_synthase_dom_sf"/>
</dbReference>
<keyword evidence="3" id="KW-1185">Reference proteome</keyword>
<comment type="caution">
    <text evidence="2">The sequence shown here is derived from an EMBL/GenBank/DDBJ whole genome shotgun (WGS) entry which is preliminary data.</text>
</comment>
<proteinExistence type="predicted"/>
<dbReference type="Proteomes" id="UP000191342">
    <property type="component" value="Unassembled WGS sequence"/>
</dbReference>